<sequence length="373" mass="39916">MLASNPDHFYAVIPAGGAGSRLWPLSRAGRPKFLRDIAGTGATLLRSTWDRLVPLTGEDHIMVVTGDAHANEVRAQLPELGEHNIVLESEGRDSTVAIGLAAAILERRHPGAVVGSFAADHLISAGGRFRRAVREAVRAADEGHIVTIGIQPIAPSTAFGYIRAGEPLEIHGAPSARLVDEFVEKPNEGTARRYVASGEYLWNAGMFIAKTQRLLDELAENAPELAAGINEIADAWDTPERADVVSRVWPGLEKIAIDYTVAEPAAKKGALAVIPGFFGWDDVGDFASVSRVHQAANVCDHEVQVIGERERVVSTGATGIVISETERVVAVAGVNNIIVVDTEDALLVTDRANAQRVKEIVNLLKESAHPEVL</sequence>
<reference evidence="3" key="1">
    <citation type="submission" date="2018-03" db="EMBL/GenBank/DDBJ databases">
        <authorList>
            <person name="Nunes O.C."/>
            <person name="Lopes A.R."/>
            <person name="Froufe H."/>
            <person name="Munoz-Merida A."/>
            <person name="Barroso C."/>
            <person name="Egas C."/>
        </authorList>
    </citation>
    <scope>NUCLEOTIDE SEQUENCE</scope>
    <source>
        <strain evidence="3">ON4</strain>
    </source>
</reference>
<dbReference type="RefSeq" id="WP_026937462.1">
    <property type="nucleotide sequence ID" value="NZ_CP028426.1"/>
</dbReference>
<dbReference type="SUPFAM" id="SSF159283">
    <property type="entry name" value="Guanosine diphospho-D-mannose pyrophosphorylase/mannose-6-phosphate isomerase linker domain"/>
    <property type="match status" value="1"/>
</dbReference>
<dbReference type="InterPro" id="IPR049577">
    <property type="entry name" value="GMPP_N"/>
</dbReference>
<keyword evidence="3" id="KW-0548">Nucleotidyltransferase</keyword>
<reference evidence="3" key="2">
    <citation type="journal article" date="2022" name="Sci. Rep.">
        <title>In silico prediction of the enzymes involved in the degradation of the herbicide molinate by Gulosibacter molinativorax ON4T.</title>
        <authorList>
            <person name="Lopes A.R."/>
            <person name="Bunin E."/>
            <person name="Viana A.T."/>
            <person name="Froufe H."/>
            <person name="Munoz-Merida A."/>
            <person name="Pinho D."/>
            <person name="Figueiredo J."/>
            <person name="Barroso C."/>
            <person name="Vaz-Moreira I."/>
            <person name="Bellanger X."/>
            <person name="Egas C."/>
            <person name="Nunes O.C."/>
        </authorList>
    </citation>
    <scope>NUCLEOTIDE SEQUENCE</scope>
    <source>
        <strain evidence="3">ON4</strain>
    </source>
</reference>
<gene>
    <name evidence="3" type="ORF">C7K25_08215</name>
</gene>
<dbReference type="Pfam" id="PF00483">
    <property type="entry name" value="NTP_transferase"/>
    <property type="match status" value="1"/>
</dbReference>
<dbReference type="EMBL" id="PXVD01000011">
    <property type="protein sequence ID" value="MDJ1371351.1"/>
    <property type="molecule type" value="Genomic_DNA"/>
</dbReference>
<proteinExistence type="predicted"/>
<accession>A0ABT7C804</accession>
<dbReference type="InterPro" id="IPR054566">
    <property type="entry name" value="ManC/GMP-like_b-helix"/>
</dbReference>
<keyword evidence="3" id="KW-0808">Transferase</keyword>
<dbReference type="Pfam" id="PF22640">
    <property type="entry name" value="ManC_GMP_beta-helix"/>
    <property type="match status" value="1"/>
</dbReference>
<dbReference type="InterPro" id="IPR051161">
    <property type="entry name" value="Mannose-6P_isomerase_type2"/>
</dbReference>
<dbReference type="GO" id="GO:0016779">
    <property type="term" value="F:nucleotidyltransferase activity"/>
    <property type="evidence" value="ECO:0007669"/>
    <property type="project" value="UniProtKB-KW"/>
</dbReference>
<protein>
    <submittedName>
        <fullName evidence="3">Mannose-1-phosphate guanylyltransferase</fullName>
    </submittedName>
</protein>
<keyword evidence="4" id="KW-1185">Reference proteome</keyword>
<evidence type="ECO:0000259" key="2">
    <source>
        <dbReference type="Pfam" id="PF22640"/>
    </source>
</evidence>
<organism evidence="3 4">
    <name type="scientific">Gulosibacter molinativorax</name>
    <dbReference type="NCBI Taxonomy" id="256821"/>
    <lineage>
        <taxon>Bacteria</taxon>
        <taxon>Bacillati</taxon>
        <taxon>Actinomycetota</taxon>
        <taxon>Actinomycetes</taxon>
        <taxon>Micrococcales</taxon>
        <taxon>Microbacteriaceae</taxon>
        <taxon>Gulosibacter</taxon>
    </lineage>
</organism>
<dbReference type="InterPro" id="IPR029044">
    <property type="entry name" value="Nucleotide-diphossugar_trans"/>
</dbReference>
<dbReference type="PANTHER" id="PTHR46390">
    <property type="entry name" value="MANNOSE-1-PHOSPHATE GUANYLYLTRANSFERASE"/>
    <property type="match status" value="1"/>
</dbReference>
<dbReference type="Gene3D" id="3.90.550.10">
    <property type="entry name" value="Spore Coat Polysaccharide Biosynthesis Protein SpsA, Chain A"/>
    <property type="match status" value="1"/>
</dbReference>
<name>A0ABT7C804_9MICO</name>
<evidence type="ECO:0000313" key="4">
    <source>
        <dbReference type="Proteomes" id="UP001170379"/>
    </source>
</evidence>
<dbReference type="PANTHER" id="PTHR46390:SF1">
    <property type="entry name" value="MANNOSE-1-PHOSPHATE GUANYLYLTRANSFERASE"/>
    <property type="match status" value="1"/>
</dbReference>
<evidence type="ECO:0000259" key="1">
    <source>
        <dbReference type="Pfam" id="PF00483"/>
    </source>
</evidence>
<feature type="domain" description="MannoseP isomerase/GMP-like beta-helix" evidence="2">
    <location>
        <begin position="311"/>
        <end position="363"/>
    </location>
</feature>
<feature type="domain" description="Nucleotidyl transferase" evidence="1">
    <location>
        <begin position="11"/>
        <end position="295"/>
    </location>
</feature>
<evidence type="ECO:0000313" key="3">
    <source>
        <dbReference type="EMBL" id="MDJ1371351.1"/>
    </source>
</evidence>
<dbReference type="InterPro" id="IPR005835">
    <property type="entry name" value="NTP_transferase_dom"/>
</dbReference>
<dbReference type="Proteomes" id="UP001170379">
    <property type="component" value="Unassembled WGS sequence"/>
</dbReference>
<dbReference type="SUPFAM" id="SSF53448">
    <property type="entry name" value="Nucleotide-diphospho-sugar transferases"/>
    <property type="match status" value="1"/>
</dbReference>
<dbReference type="CDD" id="cd02509">
    <property type="entry name" value="GDP-M1P_Guanylyltransferase"/>
    <property type="match status" value="1"/>
</dbReference>
<comment type="caution">
    <text evidence="3">The sequence shown here is derived from an EMBL/GenBank/DDBJ whole genome shotgun (WGS) entry which is preliminary data.</text>
</comment>